<feature type="region of interest" description="Disordered" evidence="1">
    <location>
        <begin position="80"/>
        <end position="118"/>
    </location>
</feature>
<protein>
    <recommendedName>
        <fullName evidence="5">Lipocalin-like domain-containing protein</fullName>
    </recommendedName>
</protein>
<accession>A0A068NVA1</accession>
<dbReference type="EMBL" id="CP007139">
    <property type="protein sequence ID" value="AIE87376.1"/>
    <property type="molecule type" value="Genomic_DNA"/>
</dbReference>
<evidence type="ECO:0000256" key="1">
    <source>
        <dbReference type="SAM" id="MobiDB-lite"/>
    </source>
</evidence>
<dbReference type="RefSeq" id="WP_025228722.1">
    <property type="nucleotide sequence ID" value="NZ_CP007139.1"/>
</dbReference>
<evidence type="ECO:0000313" key="4">
    <source>
        <dbReference type="Proteomes" id="UP000027982"/>
    </source>
</evidence>
<reference evidence="3 4" key="1">
    <citation type="journal article" date="2014" name="PLoS ONE">
        <title>The first complete genome sequence of the class fimbriimonadia in the phylum armatimonadetes.</title>
        <authorList>
            <person name="Hu Z.Y."/>
            <person name="Wang Y.Z."/>
            <person name="Im W.T."/>
            <person name="Wang S.Y."/>
            <person name="Zhao G.P."/>
            <person name="Zheng H.J."/>
            <person name="Quan Z.X."/>
        </authorList>
    </citation>
    <scope>NUCLEOTIDE SEQUENCE [LARGE SCALE GENOMIC DNA]</scope>
    <source>
        <strain evidence="3">Gsoil 348</strain>
    </source>
</reference>
<name>A0A068NVA1_FIMGI</name>
<gene>
    <name evidence="3" type="ORF">OP10G_4008</name>
</gene>
<feature type="signal peptide" evidence="2">
    <location>
        <begin position="1"/>
        <end position="22"/>
    </location>
</feature>
<evidence type="ECO:0008006" key="5">
    <source>
        <dbReference type="Google" id="ProtNLM"/>
    </source>
</evidence>
<organism evidence="3 4">
    <name type="scientific">Fimbriimonas ginsengisoli Gsoil 348</name>
    <dbReference type="NCBI Taxonomy" id="661478"/>
    <lineage>
        <taxon>Bacteria</taxon>
        <taxon>Bacillati</taxon>
        <taxon>Armatimonadota</taxon>
        <taxon>Fimbriimonadia</taxon>
        <taxon>Fimbriimonadales</taxon>
        <taxon>Fimbriimonadaceae</taxon>
        <taxon>Fimbriimonas</taxon>
    </lineage>
</organism>
<feature type="chain" id="PRO_5001651876" description="Lipocalin-like domain-containing protein" evidence="2">
    <location>
        <begin position="23"/>
        <end position="147"/>
    </location>
</feature>
<dbReference type="AlphaFoldDB" id="A0A068NVA1"/>
<proteinExistence type="predicted"/>
<evidence type="ECO:0000313" key="3">
    <source>
        <dbReference type="EMBL" id="AIE87376.1"/>
    </source>
</evidence>
<sequence>MISYKFSAVVFAVAALGTSALAQSPVGTWSGHLEMSMPAMPANTPPQQRQMATQMMAMAKKMTITLVFNKNKTYTINAKGGMVPANSKGQTGDWSQSGRTITLKSPKKPSGMGGEPQTATLSADGKTITMTPPTHGGPAAKIVFKKG</sequence>
<keyword evidence="2" id="KW-0732">Signal</keyword>
<evidence type="ECO:0000256" key="2">
    <source>
        <dbReference type="SAM" id="SignalP"/>
    </source>
</evidence>
<keyword evidence="4" id="KW-1185">Reference proteome</keyword>
<dbReference type="KEGG" id="fgi:OP10G_4008"/>
<dbReference type="HOGENOM" id="CLU_1765316_0_0_0"/>
<dbReference type="Proteomes" id="UP000027982">
    <property type="component" value="Chromosome"/>
</dbReference>
<feature type="compositionally biased region" description="Polar residues" evidence="1">
    <location>
        <begin position="87"/>
        <end position="103"/>
    </location>
</feature>